<evidence type="ECO:0000313" key="3">
    <source>
        <dbReference type="EMBL" id="TET45759.1"/>
    </source>
</evidence>
<protein>
    <submittedName>
        <fullName evidence="3">T9SS type A sorting domain-containing protein</fullName>
    </submittedName>
</protein>
<dbReference type="Gene3D" id="2.60.40.4070">
    <property type="match status" value="1"/>
</dbReference>
<evidence type="ECO:0000256" key="1">
    <source>
        <dbReference type="SAM" id="SignalP"/>
    </source>
</evidence>
<gene>
    <name evidence="3" type="ORF">E3J62_06195</name>
</gene>
<dbReference type="Pfam" id="PF13860">
    <property type="entry name" value="FlgD_ig"/>
    <property type="match status" value="1"/>
</dbReference>
<dbReference type="EMBL" id="SOJN01000075">
    <property type="protein sequence ID" value="TET45759.1"/>
    <property type="molecule type" value="Genomic_DNA"/>
</dbReference>
<dbReference type="Proteomes" id="UP000315525">
    <property type="component" value="Unassembled WGS sequence"/>
</dbReference>
<dbReference type="InterPro" id="IPR026444">
    <property type="entry name" value="Secre_tail"/>
</dbReference>
<dbReference type="AlphaFoldDB" id="A0A523UTS2"/>
<dbReference type="PROSITE" id="PS51257">
    <property type="entry name" value="PROKAR_LIPOPROTEIN"/>
    <property type="match status" value="1"/>
</dbReference>
<feature type="signal peptide" evidence="1">
    <location>
        <begin position="1"/>
        <end position="21"/>
    </location>
</feature>
<feature type="domain" description="FlgD/Vpr Ig-like" evidence="2">
    <location>
        <begin position="214"/>
        <end position="261"/>
    </location>
</feature>
<evidence type="ECO:0000313" key="4">
    <source>
        <dbReference type="Proteomes" id="UP000315525"/>
    </source>
</evidence>
<dbReference type="InterPro" id="IPR025965">
    <property type="entry name" value="FlgD/Vpr_Ig-like"/>
</dbReference>
<evidence type="ECO:0000259" key="2">
    <source>
        <dbReference type="Pfam" id="PF13860"/>
    </source>
</evidence>
<accession>A0A523UTS2</accession>
<keyword evidence="1" id="KW-0732">Signal</keyword>
<reference evidence="3 4" key="1">
    <citation type="submission" date="2019-03" db="EMBL/GenBank/DDBJ databases">
        <title>Metabolic potential of uncultured bacteria and archaea associated with petroleum seepage in deep-sea sediments.</title>
        <authorList>
            <person name="Dong X."/>
            <person name="Hubert C."/>
        </authorList>
    </citation>
    <scope>NUCLEOTIDE SEQUENCE [LARGE SCALE GENOMIC DNA]</scope>
    <source>
        <strain evidence="3">E44_bin18</strain>
    </source>
</reference>
<proteinExistence type="predicted"/>
<sequence length="276" mass="29808">MRRFFFFLLAAALLNVSTSCAVNLLQNSGFETWFDSLGVQVPEWWVTSALFDSGSAYKSSHAYSGSYSIALGKTIAIQGFATSLVPIVGGTHYDFSLWLDVPGLMGIGLFQVLQLDINDSLVGSNTVNSFHTSGWVQYVLGIDAHPDAVWARVSLSALEDTTFFDDVILDGEPGTGVNEGKPVRAVKDAPLLKISPNPFRGSTKIVAVVDDGGSGELNIYDTSGRLVRCYEISGTGPVTVKWDGRDYASRPVPSGTYFIRLDSGSKTVCEKITVIR</sequence>
<organism evidence="3 4">
    <name type="scientific">candidate division TA06 bacterium</name>
    <dbReference type="NCBI Taxonomy" id="2250710"/>
    <lineage>
        <taxon>Bacteria</taxon>
        <taxon>Bacteria division TA06</taxon>
    </lineage>
</organism>
<dbReference type="NCBIfam" id="TIGR04183">
    <property type="entry name" value="Por_Secre_tail"/>
    <property type="match status" value="1"/>
</dbReference>
<name>A0A523UTS2_UNCT6</name>
<dbReference type="Gene3D" id="2.60.120.260">
    <property type="entry name" value="Galactose-binding domain-like"/>
    <property type="match status" value="1"/>
</dbReference>
<feature type="chain" id="PRO_5021850608" evidence="1">
    <location>
        <begin position="22"/>
        <end position="276"/>
    </location>
</feature>
<comment type="caution">
    <text evidence="3">The sequence shown here is derived from an EMBL/GenBank/DDBJ whole genome shotgun (WGS) entry which is preliminary data.</text>
</comment>